<dbReference type="AlphaFoldDB" id="A0AAV4PRC2"/>
<evidence type="ECO:0000313" key="3">
    <source>
        <dbReference type="Proteomes" id="UP001054837"/>
    </source>
</evidence>
<keyword evidence="1" id="KW-0812">Transmembrane</keyword>
<evidence type="ECO:0000313" key="2">
    <source>
        <dbReference type="EMBL" id="GIX98706.1"/>
    </source>
</evidence>
<keyword evidence="3" id="KW-1185">Reference proteome</keyword>
<keyword evidence="1" id="KW-0472">Membrane</keyword>
<organism evidence="2 3">
    <name type="scientific">Caerostris darwini</name>
    <dbReference type="NCBI Taxonomy" id="1538125"/>
    <lineage>
        <taxon>Eukaryota</taxon>
        <taxon>Metazoa</taxon>
        <taxon>Ecdysozoa</taxon>
        <taxon>Arthropoda</taxon>
        <taxon>Chelicerata</taxon>
        <taxon>Arachnida</taxon>
        <taxon>Araneae</taxon>
        <taxon>Araneomorphae</taxon>
        <taxon>Entelegynae</taxon>
        <taxon>Araneoidea</taxon>
        <taxon>Araneidae</taxon>
        <taxon>Caerostris</taxon>
    </lineage>
</organism>
<dbReference type="Proteomes" id="UP001054837">
    <property type="component" value="Unassembled WGS sequence"/>
</dbReference>
<evidence type="ECO:0008006" key="4">
    <source>
        <dbReference type="Google" id="ProtNLM"/>
    </source>
</evidence>
<evidence type="ECO:0000256" key="1">
    <source>
        <dbReference type="SAM" id="Phobius"/>
    </source>
</evidence>
<comment type="caution">
    <text evidence="2">The sequence shown here is derived from an EMBL/GenBank/DDBJ whole genome shotgun (WGS) entry which is preliminary data.</text>
</comment>
<protein>
    <recommendedName>
        <fullName evidence="4">Secreted protein</fullName>
    </recommendedName>
</protein>
<proteinExistence type="predicted"/>
<keyword evidence="1" id="KW-1133">Transmembrane helix</keyword>
<accession>A0AAV4PRC2</accession>
<dbReference type="EMBL" id="BPLQ01003222">
    <property type="protein sequence ID" value="GIX98706.1"/>
    <property type="molecule type" value="Genomic_DNA"/>
</dbReference>
<sequence>MGNVTGSPFTSLRRLTDGRVTCLAFLLLPTSCLSFSCLKAVIPRGAAMIKEKHGDNVLERHCNRKRSDESNICSTFNAEAL</sequence>
<feature type="transmembrane region" description="Helical" evidence="1">
    <location>
        <begin position="20"/>
        <end position="42"/>
    </location>
</feature>
<reference evidence="2 3" key="1">
    <citation type="submission" date="2021-06" db="EMBL/GenBank/DDBJ databases">
        <title>Caerostris darwini draft genome.</title>
        <authorList>
            <person name="Kono N."/>
            <person name="Arakawa K."/>
        </authorList>
    </citation>
    <scope>NUCLEOTIDE SEQUENCE [LARGE SCALE GENOMIC DNA]</scope>
</reference>
<name>A0AAV4PRC2_9ARAC</name>
<gene>
    <name evidence="2" type="ORF">CDAR_571841</name>
</gene>